<reference evidence="2 3" key="1">
    <citation type="journal article" date="2024" name="J Genomics">
        <title>Draft genome sequencing and assembly of Favolaschia claudopus CIRM-BRFM 2984 isolated from oak limbs.</title>
        <authorList>
            <person name="Navarro D."/>
            <person name="Drula E."/>
            <person name="Chaduli D."/>
            <person name="Cazenave R."/>
            <person name="Ahrendt S."/>
            <person name="Wang J."/>
            <person name="Lipzen A."/>
            <person name="Daum C."/>
            <person name="Barry K."/>
            <person name="Grigoriev I.V."/>
            <person name="Favel A."/>
            <person name="Rosso M.N."/>
            <person name="Martin F."/>
        </authorList>
    </citation>
    <scope>NUCLEOTIDE SEQUENCE [LARGE SCALE GENOMIC DNA]</scope>
    <source>
        <strain evidence="2 3">CIRM-BRFM 2984</strain>
    </source>
</reference>
<accession>A0AAW0APT0</accession>
<evidence type="ECO:0000313" key="2">
    <source>
        <dbReference type="EMBL" id="KAK7015327.1"/>
    </source>
</evidence>
<dbReference type="EMBL" id="JAWWNJ010000054">
    <property type="protein sequence ID" value="KAK7015327.1"/>
    <property type="molecule type" value="Genomic_DNA"/>
</dbReference>
<name>A0AAW0APT0_9AGAR</name>
<evidence type="ECO:0000313" key="3">
    <source>
        <dbReference type="Proteomes" id="UP001362999"/>
    </source>
</evidence>
<protein>
    <submittedName>
        <fullName evidence="2">Uncharacterized protein</fullName>
    </submittedName>
</protein>
<dbReference type="AlphaFoldDB" id="A0AAW0APT0"/>
<keyword evidence="3" id="KW-1185">Reference proteome</keyword>
<evidence type="ECO:0000313" key="1">
    <source>
        <dbReference type="EMBL" id="KAK6969638.1"/>
    </source>
</evidence>
<dbReference type="EMBL" id="JAWWNJ010000218">
    <property type="protein sequence ID" value="KAK6969638.1"/>
    <property type="molecule type" value="Genomic_DNA"/>
</dbReference>
<comment type="caution">
    <text evidence="2">The sequence shown here is derived from an EMBL/GenBank/DDBJ whole genome shotgun (WGS) entry which is preliminary data.</text>
</comment>
<organism evidence="2 3">
    <name type="scientific">Favolaschia claudopus</name>
    <dbReference type="NCBI Taxonomy" id="2862362"/>
    <lineage>
        <taxon>Eukaryota</taxon>
        <taxon>Fungi</taxon>
        <taxon>Dikarya</taxon>
        <taxon>Basidiomycota</taxon>
        <taxon>Agaricomycotina</taxon>
        <taxon>Agaricomycetes</taxon>
        <taxon>Agaricomycetidae</taxon>
        <taxon>Agaricales</taxon>
        <taxon>Marasmiineae</taxon>
        <taxon>Mycenaceae</taxon>
        <taxon>Favolaschia</taxon>
    </lineage>
</organism>
<gene>
    <name evidence="2" type="ORF">R3P38DRAFT_2543700</name>
    <name evidence="1" type="ORF">R3P38DRAFT_2587474</name>
</gene>
<dbReference type="Proteomes" id="UP001362999">
    <property type="component" value="Unassembled WGS sequence"/>
</dbReference>
<sequence length="135" mass="15141">MPAWLLHPCQASMDKFPRWRNLKHISAPTNIDYSEGQTFVDICPLGTARCALPCPVQLVSPDSGLKITEKHGKSFNYLKHHFLSHAKQNFEGKGTSRNQNTRVGEGFQQEASGVYKITNGKNAEHQVYSAKSLDR</sequence>
<proteinExistence type="predicted"/>